<reference evidence="1 2" key="1">
    <citation type="journal article" date="2021" name="Plant Biotechnol. J.">
        <title>Multi-omics assisted identification of the key and species-specific regulatory components of drought-tolerant mechanisms in Gossypium stocksii.</title>
        <authorList>
            <person name="Yu D."/>
            <person name="Ke L."/>
            <person name="Zhang D."/>
            <person name="Wu Y."/>
            <person name="Sun Y."/>
            <person name="Mei J."/>
            <person name="Sun J."/>
            <person name="Sun Y."/>
        </authorList>
    </citation>
    <scope>NUCLEOTIDE SEQUENCE [LARGE SCALE GENOMIC DNA]</scope>
    <source>
        <strain evidence="2">cv. E1</strain>
        <tissue evidence="1">Leaf</tissue>
    </source>
</reference>
<dbReference type="OrthoDB" id="10432342at2759"/>
<dbReference type="EMBL" id="JAIQCV010000013">
    <property type="protein sequence ID" value="KAH1031826.1"/>
    <property type="molecule type" value="Genomic_DNA"/>
</dbReference>
<evidence type="ECO:0000313" key="1">
    <source>
        <dbReference type="EMBL" id="KAH1031826.1"/>
    </source>
</evidence>
<protein>
    <submittedName>
        <fullName evidence="1">Uncharacterized protein</fullName>
    </submittedName>
</protein>
<accession>A0A9D3U850</accession>
<evidence type="ECO:0000313" key="2">
    <source>
        <dbReference type="Proteomes" id="UP000828251"/>
    </source>
</evidence>
<keyword evidence="2" id="KW-1185">Reference proteome</keyword>
<gene>
    <name evidence="1" type="ORF">J1N35_044000</name>
</gene>
<name>A0A9D3U850_9ROSI</name>
<organism evidence="1 2">
    <name type="scientific">Gossypium stocksii</name>
    <dbReference type="NCBI Taxonomy" id="47602"/>
    <lineage>
        <taxon>Eukaryota</taxon>
        <taxon>Viridiplantae</taxon>
        <taxon>Streptophyta</taxon>
        <taxon>Embryophyta</taxon>
        <taxon>Tracheophyta</taxon>
        <taxon>Spermatophyta</taxon>
        <taxon>Magnoliopsida</taxon>
        <taxon>eudicotyledons</taxon>
        <taxon>Gunneridae</taxon>
        <taxon>Pentapetalae</taxon>
        <taxon>rosids</taxon>
        <taxon>malvids</taxon>
        <taxon>Malvales</taxon>
        <taxon>Malvaceae</taxon>
        <taxon>Malvoideae</taxon>
        <taxon>Gossypium</taxon>
    </lineage>
</organism>
<comment type="caution">
    <text evidence="1">The sequence shown here is derived from an EMBL/GenBank/DDBJ whole genome shotgun (WGS) entry which is preliminary data.</text>
</comment>
<dbReference type="AlphaFoldDB" id="A0A9D3U850"/>
<dbReference type="Proteomes" id="UP000828251">
    <property type="component" value="Unassembled WGS sequence"/>
</dbReference>
<proteinExistence type="predicted"/>
<sequence length="104" mass="12360">MIGWMQETSPVHQEFAKMNGLCTPNYPPNMFRPTRTHQDEGANLEVKELLKSTLERRTNMKQYFRCNFLHQKGPSHEAQLVMHLQRVGALTKHMLKEREKLRRK</sequence>